<dbReference type="GO" id="GO:0006388">
    <property type="term" value="P:tRNA splicing, via endonucleolytic cleavage and ligation"/>
    <property type="evidence" value="ECO:0007669"/>
    <property type="project" value="TreeGrafter"/>
</dbReference>
<reference evidence="11" key="3">
    <citation type="submission" date="2025-09" db="UniProtKB">
        <authorList>
            <consortium name="Ensembl"/>
        </authorList>
    </citation>
    <scope>IDENTIFICATION</scope>
</reference>
<dbReference type="eggNOG" id="KOG2749">
    <property type="taxonomic scope" value="Eukaryota"/>
</dbReference>
<dbReference type="InterPro" id="IPR010655">
    <property type="entry name" value="Clp1_C"/>
</dbReference>
<dbReference type="HOGENOM" id="CLU_018195_1_0_1"/>
<keyword evidence="12" id="KW-1185">Reference proteome</keyword>
<feature type="domain" description="Clp1 N-terminal" evidence="9">
    <location>
        <begin position="16"/>
        <end position="107"/>
    </location>
</feature>
<comment type="function">
    <text evidence="7">Required for endonucleolytic cleavage during polyadenylation-dependent pre-mRNA 3'-end formation.</text>
</comment>
<dbReference type="FunFam" id="2.60.120.1030:FF:000001">
    <property type="entry name" value="Protein CLP1 homolog 5"/>
    <property type="match status" value="1"/>
</dbReference>
<dbReference type="FunFam" id="2.40.30.330:FF:000001">
    <property type="entry name" value="Protein CLP1 homolog"/>
    <property type="match status" value="1"/>
</dbReference>
<dbReference type="HAMAP" id="MF_03035">
    <property type="entry name" value="Clp1"/>
    <property type="match status" value="1"/>
</dbReference>
<dbReference type="STRING" id="51511.ENSCSAVP00000005762"/>
<dbReference type="InParanoid" id="H2YKB0"/>
<feature type="binding site" evidence="7">
    <location>
        <begin position="124"/>
        <end position="129"/>
    </location>
    <ligand>
        <name>ATP</name>
        <dbReference type="ChEBI" id="CHEBI:30616"/>
    </ligand>
</feature>
<evidence type="ECO:0000313" key="12">
    <source>
        <dbReference type="Proteomes" id="UP000007875"/>
    </source>
</evidence>
<sequence>KSEEKGIDLTIVQDYKLAKDNELRFEVEPNERVKLDLVDGSAEIFGTELVRSRSYIFESGAKIAVFTWFGCSVKLTGKLEACYVSKDTPMVIYLNTHAAVEQLRKTAEQEDIRGPRILVVGAQDVGKSTVCRLLLNYAVRLGRKTTLVDIDVGQGGVAIPGTVGALTVERPADPVDGFDLKVPLVYNFGHTSPNGNIKLYETLISRLADVFNAKCDFNSQIKYSGCIINTCGWIKGQGYQCILHTAQSFEADVVLVLDSERLYNDLKRDLPDFVNVILQPKSPGVVERPRESRRDARDERVKEYFYGPRKIYFPHVFDIKFSDVNIFKIGAPALPDSCLPLGMEQENTQTKLVPVIPGRDLTHHILSLSMAESLEENVVETNVAGFVVVTHVDTDRQVFSVLSPAPRPLPRNYFLIMDIRFIDIH</sequence>
<dbReference type="FunFam" id="3.40.50.300:FF:000454">
    <property type="entry name" value="Protein CLP1 homolog"/>
    <property type="match status" value="1"/>
</dbReference>
<keyword evidence="3" id="KW-0819">tRNA processing</keyword>
<dbReference type="GO" id="GO:0005524">
    <property type="term" value="F:ATP binding"/>
    <property type="evidence" value="ECO:0007669"/>
    <property type="project" value="UniProtKB-UniRule"/>
</dbReference>
<keyword evidence="5 7" id="KW-0067">ATP-binding</keyword>
<dbReference type="Gene3D" id="2.40.30.330">
    <property type="entry name" value="Pre-mRNA cleavage complex subunit Clp1, C-terminal domain"/>
    <property type="match status" value="1"/>
</dbReference>
<evidence type="ECO:0000256" key="7">
    <source>
        <dbReference type="HAMAP-Rule" id="MF_03035"/>
    </source>
</evidence>
<dbReference type="GeneTree" id="ENSGT00940000153668"/>
<dbReference type="InterPro" id="IPR045116">
    <property type="entry name" value="Clp1/Grc3"/>
</dbReference>
<dbReference type="InterPro" id="IPR038238">
    <property type="entry name" value="Clp1_C_sf"/>
</dbReference>
<keyword evidence="4 7" id="KW-0547">Nucleotide-binding</keyword>
<feature type="domain" description="Clp1 C-terminal" evidence="8">
    <location>
        <begin position="313"/>
        <end position="423"/>
    </location>
</feature>
<evidence type="ECO:0000259" key="8">
    <source>
        <dbReference type="Pfam" id="PF06807"/>
    </source>
</evidence>
<dbReference type="GO" id="GO:0031124">
    <property type="term" value="P:mRNA 3'-end processing"/>
    <property type="evidence" value="ECO:0007669"/>
    <property type="project" value="UniProtKB-UniRule"/>
</dbReference>
<reference evidence="11" key="2">
    <citation type="submission" date="2025-08" db="UniProtKB">
        <authorList>
            <consortium name="Ensembl"/>
        </authorList>
    </citation>
    <scope>IDENTIFICATION</scope>
</reference>
<keyword evidence="6 7" id="KW-0539">Nucleus</keyword>
<feature type="domain" description="Clp1 P-loop" evidence="10">
    <location>
        <begin position="121"/>
        <end position="307"/>
    </location>
</feature>
<dbReference type="Proteomes" id="UP000007875">
    <property type="component" value="Unassembled WGS sequence"/>
</dbReference>
<name>H2YKB0_CIOSA</name>
<proteinExistence type="inferred from homology"/>
<dbReference type="AlphaFoldDB" id="H2YKB0"/>
<dbReference type="SUPFAM" id="SSF52540">
    <property type="entry name" value="P-loop containing nucleoside triphosphate hydrolases"/>
    <property type="match status" value="1"/>
</dbReference>
<dbReference type="OMA" id="VQYVNCH"/>
<evidence type="ECO:0000259" key="9">
    <source>
        <dbReference type="Pfam" id="PF16573"/>
    </source>
</evidence>
<dbReference type="Gene3D" id="3.40.50.300">
    <property type="entry name" value="P-loop containing nucleotide triphosphate hydrolases"/>
    <property type="match status" value="1"/>
</dbReference>
<evidence type="ECO:0000256" key="6">
    <source>
        <dbReference type="ARBA" id="ARBA00023242"/>
    </source>
</evidence>
<dbReference type="GO" id="GO:0005849">
    <property type="term" value="C:mRNA cleavage factor complex"/>
    <property type="evidence" value="ECO:0007669"/>
    <property type="project" value="InterPro"/>
</dbReference>
<dbReference type="GO" id="GO:0007420">
    <property type="term" value="P:brain development"/>
    <property type="evidence" value="ECO:0007669"/>
    <property type="project" value="Ensembl"/>
</dbReference>
<dbReference type="Pfam" id="PF16575">
    <property type="entry name" value="CLP1_P"/>
    <property type="match status" value="1"/>
</dbReference>
<dbReference type="InterPro" id="IPR038239">
    <property type="entry name" value="Clp1_N_sf"/>
</dbReference>
<evidence type="ECO:0000256" key="5">
    <source>
        <dbReference type="ARBA" id="ARBA00022840"/>
    </source>
</evidence>
<evidence type="ECO:0000256" key="4">
    <source>
        <dbReference type="ARBA" id="ARBA00022741"/>
    </source>
</evidence>
<comment type="subcellular location">
    <subcellularLocation>
        <location evidence="1 7">Nucleus</location>
    </subcellularLocation>
</comment>
<reference evidence="12" key="1">
    <citation type="submission" date="2003-08" db="EMBL/GenBank/DDBJ databases">
        <authorList>
            <person name="Birren B."/>
            <person name="Nusbaum C."/>
            <person name="Abebe A."/>
            <person name="Abouelleil A."/>
            <person name="Adekoya E."/>
            <person name="Ait-zahra M."/>
            <person name="Allen N."/>
            <person name="Allen T."/>
            <person name="An P."/>
            <person name="Anderson M."/>
            <person name="Anderson S."/>
            <person name="Arachchi H."/>
            <person name="Armbruster J."/>
            <person name="Bachantsang P."/>
            <person name="Baldwin J."/>
            <person name="Barry A."/>
            <person name="Bayul T."/>
            <person name="Blitshsteyn B."/>
            <person name="Bloom T."/>
            <person name="Blye J."/>
            <person name="Boguslavskiy L."/>
            <person name="Borowsky M."/>
            <person name="Boukhgalter B."/>
            <person name="Brunache A."/>
            <person name="Butler J."/>
            <person name="Calixte N."/>
            <person name="Calvo S."/>
            <person name="Camarata J."/>
            <person name="Campo K."/>
            <person name="Chang J."/>
            <person name="Cheshatsang Y."/>
            <person name="Citroen M."/>
            <person name="Collymore A."/>
            <person name="Considine T."/>
            <person name="Cook A."/>
            <person name="Cooke P."/>
            <person name="Corum B."/>
            <person name="Cuomo C."/>
            <person name="David R."/>
            <person name="Dawoe T."/>
            <person name="Degray S."/>
            <person name="Dodge S."/>
            <person name="Dooley K."/>
            <person name="Dorje P."/>
            <person name="Dorjee K."/>
            <person name="Dorris L."/>
            <person name="Duffey N."/>
            <person name="Dupes A."/>
            <person name="Elkins T."/>
            <person name="Engels R."/>
            <person name="Erickson J."/>
            <person name="Farina A."/>
            <person name="Faro S."/>
            <person name="Ferreira P."/>
            <person name="Fischer H."/>
            <person name="Fitzgerald M."/>
            <person name="Foley K."/>
            <person name="Gage D."/>
            <person name="Galagan J."/>
            <person name="Gearin G."/>
            <person name="Gnerre S."/>
            <person name="Gnirke A."/>
            <person name="Goyette A."/>
            <person name="Graham J."/>
            <person name="Grandbois E."/>
            <person name="Gyaltsen K."/>
            <person name="Hafez N."/>
            <person name="Hagopian D."/>
            <person name="Hagos B."/>
            <person name="Hall J."/>
            <person name="Hatcher B."/>
            <person name="Heller A."/>
            <person name="Higgins H."/>
            <person name="Honan T."/>
            <person name="Horn A."/>
            <person name="Houde N."/>
            <person name="Hughes L."/>
            <person name="Hulme W."/>
            <person name="Husby E."/>
            <person name="Iliev I."/>
            <person name="Jaffe D."/>
            <person name="Jones C."/>
            <person name="Kamal M."/>
            <person name="Kamat A."/>
            <person name="Kamvysselis M."/>
            <person name="Karlsson E."/>
            <person name="Kells C."/>
            <person name="Kieu A."/>
            <person name="Kisner P."/>
            <person name="Kodira C."/>
            <person name="Kulbokas E."/>
            <person name="Labutti K."/>
            <person name="Lama D."/>
            <person name="Landers T."/>
            <person name="Leger J."/>
            <person name="Levine S."/>
            <person name="Lewis D."/>
            <person name="Lewis T."/>
            <person name="Lindblad-toh K."/>
            <person name="Liu X."/>
            <person name="Lokyitsang T."/>
            <person name="Lokyitsang Y."/>
            <person name="Lucien O."/>
            <person name="Lui A."/>
            <person name="Ma L.J."/>
            <person name="Mabbitt R."/>
            <person name="Macdonald J."/>
            <person name="Maclean C."/>
            <person name="Major J."/>
            <person name="Manning J."/>
            <person name="Marabella R."/>
            <person name="Maru K."/>
            <person name="Matthews C."/>
            <person name="Mauceli E."/>
            <person name="Mccarthy M."/>
            <person name="Mcdonough S."/>
            <person name="Mcghee T."/>
            <person name="Meldrim J."/>
            <person name="Meneus L."/>
            <person name="Mesirov J."/>
            <person name="Mihalev A."/>
            <person name="Mihova T."/>
            <person name="Mikkelsen T."/>
            <person name="Mlenga V."/>
            <person name="Moru K."/>
            <person name="Mozes J."/>
            <person name="Mulrain L."/>
            <person name="Munson G."/>
            <person name="Naylor J."/>
            <person name="Newes C."/>
            <person name="Nguyen C."/>
            <person name="Nguyen N."/>
            <person name="Nguyen T."/>
            <person name="Nicol R."/>
            <person name="Nielsen C."/>
            <person name="Nizzari M."/>
            <person name="Norbu C."/>
            <person name="Norbu N."/>
            <person name="O'donnell P."/>
            <person name="Okoawo O."/>
            <person name="O'leary S."/>
            <person name="Omotosho B."/>
            <person name="O'neill K."/>
            <person name="Osman S."/>
            <person name="Parker S."/>
            <person name="Perrin D."/>
            <person name="Phunkhang P."/>
            <person name="Piqani B."/>
            <person name="Purcell S."/>
            <person name="Rachupka T."/>
            <person name="Ramasamy U."/>
            <person name="Rameau R."/>
            <person name="Ray V."/>
            <person name="Raymond C."/>
            <person name="Retta R."/>
            <person name="Richardson S."/>
            <person name="Rise C."/>
            <person name="Rodriguez J."/>
            <person name="Rogers J."/>
            <person name="Rogov P."/>
            <person name="Rutman M."/>
            <person name="Schupbach R."/>
            <person name="Seaman C."/>
            <person name="Settipalli S."/>
            <person name="Sharpe T."/>
            <person name="Sheridan J."/>
            <person name="Sherpa N."/>
            <person name="Shi J."/>
            <person name="Smirnov S."/>
            <person name="Smith C."/>
            <person name="Sougnez C."/>
            <person name="Spencer B."/>
            <person name="Stalker J."/>
            <person name="Stange-thomann N."/>
            <person name="Stavropoulos S."/>
            <person name="Stetson K."/>
            <person name="Stone C."/>
            <person name="Stone S."/>
            <person name="Stubbs M."/>
            <person name="Talamas J."/>
            <person name="Tchuinga P."/>
            <person name="Tenzing P."/>
            <person name="Tesfaye S."/>
            <person name="Theodore J."/>
            <person name="Thoulutsang Y."/>
            <person name="Topham K."/>
            <person name="Towey S."/>
            <person name="Tsamla T."/>
            <person name="Tsomo N."/>
            <person name="Vallee D."/>
            <person name="Vassiliev H."/>
            <person name="Venkataraman V."/>
            <person name="Vinson J."/>
            <person name="Vo A."/>
            <person name="Wade C."/>
            <person name="Wang S."/>
            <person name="Wangchuk T."/>
            <person name="Wangdi T."/>
            <person name="Whittaker C."/>
            <person name="Wilkinson J."/>
            <person name="Wu Y."/>
            <person name="Wyman D."/>
            <person name="Yadav S."/>
            <person name="Yang S."/>
            <person name="Yang X."/>
            <person name="Yeager S."/>
            <person name="Yee E."/>
            <person name="Young G."/>
            <person name="Zainoun J."/>
            <person name="Zembeck L."/>
            <person name="Zimmer A."/>
            <person name="Zody M."/>
            <person name="Lander E."/>
        </authorList>
    </citation>
    <scope>NUCLEOTIDE SEQUENCE [LARGE SCALE GENOMIC DNA]</scope>
</reference>
<feature type="binding site" evidence="7">
    <location>
        <position position="62"/>
    </location>
    <ligand>
        <name>ATP</name>
        <dbReference type="ChEBI" id="CHEBI:30616"/>
    </ligand>
</feature>
<dbReference type="PANTHER" id="PTHR12755:SF6">
    <property type="entry name" value="POLYRIBONUCLEOTIDE 5'-HYDROXYL-KINASE CLP1"/>
    <property type="match status" value="1"/>
</dbReference>
<dbReference type="InterPro" id="IPR032319">
    <property type="entry name" value="CLP1_P"/>
</dbReference>
<accession>H2YKB0</accession>
<dbReference type="FunCoup" id="H2YKB0">
    <property type="interactions" value="115"/>
</dbReference>
<dbReference type="Pfam" id="PF06807">
    <property type="entry name" value="Clp1"/>
    <property type="match status" value="1"/>
</dbReference>
<dbReference type="Gene3D" id="2.60.120.1030">
    <property type="entry name" value="Clp1, DNA binding domain"/>
    <property type="match status" value="1"/>
</dbReference>
<dbReference type="InterPro" id="IPR028606">
    <property type="entry name" value="Clp1"/>
</dbReference>
<dbReference type="InterPro" id="IPR032324">
    <property type="entry name" value="Clp1_N"/>
</dbReference>
<evidence type="ECO:0000259" key="10">
    <source>
        <dbReference type="Pfam" id="PF16575"/>
    </source>
</evidence>
<protein>
    <recommendedName>
        <fullName evidence="7">Protein CLP1 homolog</fullName>
    </recommendedName>
</protein>
<evidence type="ECO:0000256" key="2">
    <source>
        <dbReference type="ARBA" id="ARBA00022664"/>
    </source>
</evidence>
<dbReference type="PANTHER" id="PTHR12755">
    <property type="entry name" value="CLEAVAGE/POLYADENYLATION FACTOR IA SUBUNIT CLP1P"/>
    <property type="match status" value="1"/>
</dbReference>
<comment type="similarity">
    <text evidence="7">Belongs to the Clp1 family. Clp1 subfamily.</text>
</comment>
<dbReference type="Ensembl" id="ENSCSAVT00000005837.1">
    <property type="protein sequence ID" value="ENSCSAVP00000005762.1"/>
    <property type="gene ID" value="ENSCSAVG00000003437.1"/>
</dbReference>
<dbReference type="CDD" id="cd01983">
    <property type="entry name" value="SIMIBI"/>
    <property type="match status" value="1"/>
</dbReference>
<keyword evidence="2 7" id="KW-0507">mRNA processing</keyword>
<dbReference type="GO" id="GO:0051736">
    <property type="term" value="F:ATP-dependent polyribonucleotide 5'-hydroxyl-kinase activity"/>
    <property type="evidence" value="ECO:0007669"/>
    <property type="project" value="Ensembl"/>
</dbReference>
<dbReference type="Pfam" id="PF16573">
    <property type="entry name" value="CLP1_N"/>
    <property type="match status" value="1"/>
</dbReference>
<evidence type="ECO:0000313" key="11">
    <source>
        <dbReference type="Ensembl" id="ENSCSAVP00000005762.1"/>
    </source>
</evidence>
<feature type="binding site" evidence="7">
    <location>
        <position position="22"/>
    </location>
    <ligand>
        <name>ATP</name>
        <dbReference type="ChEBI" id="CHEBI:30616"/>
    </ligand>
</feature>
<evidence type="ECO:0000256" key="1">
    <source>
        <dbReference type="ARBA" id="ARBA00004123"/>
    </source>
</evidence>
<evidence type="ECO:0000256" key="3">
    <source>
        <dbReference type="ARBA" id="ARBA00022694"/>
    </source>
</evidence>
<organism evidence="11 12">
    <name type="scientific">Ciona savignyi</name>
    <name type="common">Pacific transparent sea squirt</name>
    <dbReference type="NCBI Taxonomy" id="51511"/>
    <lineage>
        <taxon>Eukaryota</taxon>
        <taxon>Metazoa</taxon>
        <taxon>Chordata</taxon>
        <taxon>Tunicata</taxon>
        <taxon>Ascidiacea</taxon>
        <taxon>Phlebobranchia</taxon>
        <taxon>Cionidae</taxon>
        <taxon>Ciona</taxon>
    </lineage>
</organism>
<dbReference type="InterPro" id="IPR027417">
    <property type="entry name" value="P-loop_NTPase"/>
</dbReference>